<dbReference type="AlphaFoldDB" id="A0A0P1AWT3"/>
<dbReference type="Gene3D" id="3.30.530.20">
    <property type="match status" value="1"/>
</dbReference>
<evidence type="ECO:0000313" key="1">
    <source>
        <dbReference type="EMBL" id="CEG46696.1"/>
    </source>
</evidence>
<dbReference type="GeneID" id="36398356"/>
<dbReference type="RefSeq" id="XP_024583065.1">
    <property type="nucleotide sequence ID" value="XM_024717581.1"/>
</dbReference>
<dbReference type="EMBL" id="CCYD01002157">
    <property type="protein sequence ID" value="CEG46696.1"/>
    <property type="molecule type" value="Genomic_DNA"/>
</dbReference>
<dbReference type="Proteomes" id="UP000054928">
    <property type="component" value="Unassembled WGS sequence"/>
</dbReference>
<reference evidence="2" key="1">
    <citation type="submission" date="2014-09" db="EMBL/GenBank/DDBJ databases">
        <authorList>
            <person name="Sharma Rahul"/>
            <person name="Thines Marco"/>
        </authorList>
    </citation>
    <scope>NUCLEOTIDE SEQUENCE [LARGE SCALE GENOMIC DNA]</scope>
</reference>
<keyword evidence="2" id="KW-1185">Reference proteome</keyword>
<organism evidence="1 2">
    <name type="scientific">Plasmopara halstedii</name>
    <name type="common">Downy mildew of sunflower</name>
    <dbReference type="NCBI Taxonomy" id="4781"/>
    <lineage>
        <taxon>Eukaryota</taxon>
        <taxon>Sar</taxon>
        <taxon>Stramenopiles</taxon>
        <taxon>Oomycota</taxon>
        <taxon>Peronosporomycetes</taxon>
        <taxon>Peronosporales</taxon>
        <taxon>Peronosporaceae</taxon>
        <taxon>Plasmopara</taxon>
    </lineage>
</organism>
<proteinExistence type="predicted"/>
<dbReference type="OMA" id="IVHCGQM"/>
<dbReference type="PANTHER" id="PTHR13510">
    <property type="entry name" value="FYVE-FINGER-CONTAINING RAB5 EFFECTOR PROTEIN RABENOSYN-5-RELATED"/>
    <property type="match status" value="1"/>
</dbReference>
<dbReference type="PANTHER" id="PTHR13510:SF44">
    <property type="entry name" value="RABENOSYN-5"/>
    <property type="match status" value="1"/>
</dbReference>
<accession>A0A0P1AWT3</accession>
<dbReference type="InterPro" id="IPR052727">
    <property type="entry name" value="Rab4/Rab5_effector"/>
</dbReference>
<dbReference type="InterPro" id="IPR023393">
    <property type="entry name" value="START-like_dom_sf"/>
</dbReference>
<protein>
    <submittedName>
        <fullName evidence="1">START-like domain</fullName>
    </submittedName>
</protein>
<name>A0A0P1AWT3_PLAHL</name>
<evidence type="ECO:0000313" key="2">
    <source>
        <dbReference type="Proteomes" id="UP000054928"/>
    </source>
</evidence>
<dbReference type="OrthoDB" id="161167at2759"/>
<sequence>MHFPLPANTFPSLIVSEEDRLELQNLSDTFVYSAIKEYTDFYDAKHSVLDKKRWQLIKTRENMTAYRAMRLTKTKRDHFASKERVDSGIITASTKLQRVLAVGTVEGEFNDMAFGLITGSAEMMMIKSSYTNDMVVDEKVLATVVEPTPIEPVRGTFLKWSVSCGVPVFLRKLIRPRDFVYLESTGILKVKSERIGYCLVHSLQIPTIGELTKYQIVRGNISVCVLFRQKSFGKIELYVKGFVDPMGSVQPCIAVSHTADALLSFCKIVHCGQMKKLYWLWTARKTVVLDHDNSDCVVCTNYPCRPKICEVCMHTICTRCSVTKKLSFLSSTTGQVFPRNVIFCVRCLLAAMKADALQVAAEQIRCQVPTIDLYDVSTRPTSSSKMVSPSSANIPDATREFFG</sequence>